<dbReference type="OrthoDB" id="915634at2"/>
<evidence type="ECO:0000256" key="1">
    <source>
        <dbReference type="SAM" id="MobiDB-lite"/>
    </source>
</evidence>
<name>A0A5B8VDL9_9BACT</name>
<dbReference type="AlphaFoldDB" id="A0A5B8VDL9"/>
<evidence type="ECO:0000313" key="3">
    <source>
        <dbReference type="EMBL" id="QEC69369.1"/>
    </source>
</evidence>
<proteinExistence type="predicted"/>
<gene>
    <name evidence="3" type="ORF">FRZ67_19425</name>
</gene>
<sequence length="424" mass="49347">MVARIKFVESLRDVMHYNENKLKEKVASFIHAANYGKDTDRLGFTERYKRLELQAAYHETAEKKIVHISLNFDPAEKLDKTRLAEIADAYMQRIGFGGQPYLVYEHYDAQHPHIHIVSTNIRRDGTRIKSHYIGKEKSEPARKEIEKLFGLIPAESGKQKELFQLKHETLARILTQYKYTSIHELNAVLKHINIMADRCRPESRTYKHGGLVYRKLDKNGDPTGVPVKASQIYLKPGLKFLEEKFKQNEELRKPFKQRIKNAVDFAFAGRPVGTMNEFIAALKKERIEVVLRENDKGVIYGLTYIDTEKKCVFNGSDLDSKKQYSANAIQERLKGETFTQQNKQQQKQEPQQINIPRQKQQKDNSAQQIIPFPATDGTQKFKSISPSDGKNILQELIQPEYANDQIPYELKKQKRKRKRKRHHL</sequence>
<dbReference type="EMBL" id="CP042435">
    <property type="protein sequence ID" value="QEC69369.1"/>
    <property type="molecule type" value="Genomic_DNA"/>
</dbReference>
<dbReference type="Proteomes" id="UP000321533">
    <property type="component" value="Chromosome"/>
</dbReference>
<organism evidence="3 4">
    <name type="scientific">Panacibacter ginsenosidivorans</name>
    <dbReference type="NCBI Taxonomy" id="1813871"/>
    <lineage>
        <taxon>Bacteria</taxon>
        <taxon>Pseudomonadati</taxon>
        <taxon>Bacteroidota</taxon>
        <taxon>Chitinophagia</taxon>
        <taxon>Chitinophagales</taxon>
        <taxon>Chitinophagaceae</taxon>
        <taxon>Panacibacter</taxon>
    </lineage>
</organism>
<dbReference type="RefSeq" id="WP_147192246.1">
    <property type="nucleotide sequence ID" value="NZ_CP042435.1"/>
</dbReference>
<reference evidence="3 4" key="1">
    <citation type="journal article" date="2016" name="Int. J. Syst. Evol. Microbiol.">
        <title>Panacibacter ginsenosidivorans gen. nov., sp. nov., with ginsenoside converting activity isolated from soil of a ginseng field.</title>
        <authorList>
            <person name="Siddiqi M.Z."/>
            <person name="Muhammad Shafi S."/>
            <person name="Choi K.D."/>
            <person name="Im W.T."/>
        </authorList>
    </citation>
    <scope>NUCLEOTIDE SEQUENCE [LARGE SCALE GENOMIC DNA]</scope>
    <source>
        <strain evidence="3 4">Gsoil1550</strain>
    </source>
</reference>
<protein>
    <submittedName>
        <fullName evidence="3">Relaxase</fullName>
    </submittedName>
</protein>
<dbReference type="InterPro" id="IPR005094">
    <property type="entry name" value="Endonuclease_MobA/VirD2"/>
</dbReference>
<feature type="region of interest" description="Disordered" evidence="1">
    <location>
        <begin position="403"/>
        <end position="424"/>
    </location>
</feature>
<dbReference type="Pfam" id="PF03432">
    <property type="entry name" value="Relaxase"/>
    <property type="match status" value="1"/>
</dbReference>
<evidence type="ECO:0000313" key="4">
    <source>
        <dbReference type="Proteomes" id="UP000321533"/>
    </source>
</evidence>
<evidence type="ECO:0000259" key="2">
    <source>
        <dbReference type="Pfam" id="PF03432"/>
    </source>
</evidence>
<feature type="region of interest" description="Disordered" evidence="1">
    <location>
        <begin position="340"/>
        <end position="365"/>
    </location>
</feature>
<feature type="compositionally biased region" description="Low complexity" evidence="1">
    <location>
        <begin position="340"/>
        <end position="356"/>
    </location>
</feature>
<feature type="domain" description="MobA/VirD2-like nuclease" evidence="2">
    <location>
        <begin position="17"/>
        <end position="151"/>
    </location>
</feature>
<keyword evidence="4" id="KW-1185">Reference proteome</keyword>
<dbReference type="KEGG" id="pgin:FRZ67_19425"/>
<accession>A0A5B8VDL9</accession>
<feature type="compositionally biased region" description="Basic residues" evidence="1">
    <location>
        <begin position="412"/>
        <end position="424"/>
    </location>
</feature>